<dbReference type="InterPro" id="IPR001694">
    <property type="entry name" value="NADH_UbQ_OxRdtase_su1/FPO"/>
</dbReference>
<organism evidence="6 7">
    <name type="scientific">Candidatus Marinarcus aquaticus</name>
    <dbReference type="NCBI Taxonomy" id="2044504"/>
    <lineage>
        <taxon>Bacteria</taxon>
        <taxon>Pseudomonadati</taxon>
        <taxon>Campylobacterota</taxon>
        <taxon>Epsilonproteobacteria</taxon>
        <taxon>Campylobacterales</taxon>
        <taxon>Arcobacteraceae</taxon>
        <taxon>Candidatus Marinarcus</taxon>
    </lineage>
</organism>
<feature type="transmembrane region" description="Helical" evidence="5">
    <location>
        <begin position="223"/>
        <end position="240"/>
    </location>
</feature>
<keyword evidence="7" id="KW-1185">Reference proteome</keyword>
<evidence type="ECO:0000256" key="5">
    <source>
        <dbReference type="SAM" id="Phobius"/>
    </source>
</evidence>
<evidence type="ECO:0000313" key="6">
    <source>
        <dbReference type="EMBL" id="RXJ54440.1"/>
    </source>
</evidence>
<dbReference type="Proteomes" id="UP000290657">
    <property type="component" value="Unassembled WGS sequence"/>
</dbReference>
<evidence type="ECO:0000256" key="3">
    <source>
        <dbReference type="ARBA" id="ARBA00022989"/>
    </source>
</evidence>
<keyword evidence="4 5" id="KW-0472">Membrane</keyword>
<feature type="transmembrane region" description="Helical" evidence="5">
    <location>
        <begin position="252"/>
        <end position="273"/>
    </location>
</feature>
<evidence type="ECO:0000256" key="2">
    <source>
        <dbReference type="ARBA" id="ARBA00022692"/>
    </source>
</evidence>
<comment type="caution">
    <text evidence="6">The sequence shown here is derived from an EMBL/GenBank/DDBJ whole genome shotgun (WGS) entry which is preliminary data.</text>
</comment>
<dbReference type="GO" id="GO:0005886">
    <property type="term" value="C:plasma membrane"/>
    <property type="evidence" value="ECO:0007669"/>
    <property type="project" value="TreeGrafter"/>
</dbReference>
<dbReference type="InterPro" id="IPR052561">
    <property type="entry name" value="ComplexI_Subunit1"/>
</dbReference>
<proteinExistence type="predicted"/>
<comment type="subcellular location">
    <subcellularLocation>
        <location evidence="1">Membrane</location>
        <topology evidence="1">Multi-pass membrane protein</topology>
    </subcellularLocation>
</comment>
<dbReference type="Pfam" id="PF00146">
    <property type="entry name" value="NADHdh"/>
    <property type="match status" value="1"/>
</dbReference>
<dbReference type="RefSeq" id="WP_128997030.1">
    <property type="nucleotide sequence ID" value="NZ_PDKN01000010.1"/>
</dbReference>
<feature type="transmembrane region" description="Helical" evidence="5">
    <location>
        <begin position="6"/>
        <end position="24"/>
    </location>
</feature>
<dbReference type="PANTHER" id="PTHR43359">
    <property type="entry name" value="FORMATE HYDROGENLYASE SUBUNIT 4"/>
    <property type="match status" value="1"/>
</dbReference>
<name>A0A4Q0XMQ2_9BACT</name>
<feature type="transmembrane region" description="Helical" evidence="5">
    <location>
        <begin position="51"/>
        <end position="77"/>
    </location>
</feature>
<dbReference type="PANTHER" id="PTHR43359:SF1">
    <property type="entry name" value="FORMATE HYDROGENLYASE SUBUNIT 4-RELATED"/>
    <property type="match status" value="1"/>
</dbReference>
<sequence>MIESVFILLAPIIGALLYGFERIVKARMQNRMGPPLLQPFYDMFKLMQKRLYLIHAPHALFALLHFITLWMVVAFIILGDNLLYSIFLHLLATIFLIMAGFSVRSAYSHMGANRELLALLAYEPILILMAVGLYLYTGSFNISMIRTFSSSLPQLLLLFLSLALIIPVKLKKSPFDATSAHQEIVGGVEIEYSSWMFEFLYMAKCLEYVFVYLLVALFAGNSLSLALLLVATVFLMVNLVDNSTARVKIQDLMKMVLGFGLILSIMNIVGLYFV</sequence>
<evidence type="ECO:0000313" key="7">
    <source>
        <dbReference type="Proteomes" id="UP000290657"/>
    </source>
</evidence>
<keyword evidence="3 5" id="KW-1133">Transmembrane helix</keyword>
<dbReference type="EMBL" id="PDKN01000010">
    <property type="protein sequence ID" value="RXJ54440.1"/>
    <property type="molecule type" value="Genomic_DNA"/>
</dbReference>
<accession>A0A4Q0XMQ2</accession>
<dbReference type="OrthoDB" id="9778499at2"/>
<feature type="transmembrane region" description="Helical" evidence="5">
    <location>
        <begin position="116"/>
        <end position="136"/>
    </location>
</feature>
<protein>
    <submittedName>
        <fullName evidence="6">EchB</fullName>
    </submittedName>
</protein>
<keyword evidence="2 5" id="KW-0812">Transmembrane</keyword>
<reference evidence="6 7" key="1">
    <citation type="submission" date="2017-10" db="EMBL/GenBank/DDBJ databases">
        <title>Genomics of the genus Arcobacter.</title>
        <authorList>
            <person name="Perez-Cataluna A."/>
            <person name="Figueras M.J."/>
        </authorList>
    </citation>
    <scope>NUCLEOTIDE SEQUENCE [LARGE SCALE GENOMIC DNA]</scope>
    <source>
        <strain evidence="6 7">CECT 8987</strain>
    </source>
</reference>
<feature type="transmembrane region" description="Helical" evidence="5">
    <location>
        <begin position="83"/>
        <end position="104"/>
    </location>
</feature>
<feature type="transmembrane region" description="Helical" evidence="5">
    <location>
        <begin position="148"/>
        <end position="166"/>
    </location>
</feature>
<evidence type="ECO:0000256" key="1">
    <source>
        <dbReference type="ARBA" id="ARBA00004141"/>
    </source>
</evidence>
<evidence type="ECO:0000256" key="4">
    <source>
        <dbReference type="ARBA" id="ARBA00023136"/>
    </source>
</evidence>
<gene>
    <name evidence="6" type="ORF">CRV04_11645</name>
</gene>
<dbReference type="AlphaFoldDB" id="A0A4Q0XMQ2"/>